<dbReference type="GO" id="GO:0003677">
    <property type="term" value="F:DNA binding"/>
    <property type="evidence" value="ECO:0007669"/>
    <property type="project" value="UniProtKB-KW"/>
</dbReference>
<dbReference type="OrthoDB" id="95561at2759"/>
<dbReference type="EMBL" id="BSXT01000999">
    <property type="protein sequence ID" value="GMF37316.1"/>
    <property type="molecule type" value="Genomic_DNA"/>
</dbReference>
<sequence length="154" mass="18033">MPSKSIGHPKKCYVRLNILQKAMLCEMARVQASMRDVRALQEWATRAFDLPQLPSKSTIHEILKSEAKYRNLPEEYNGRMKFGSPEFEEIDRALVGEFDVMSAQVPTLTDYGLRYRSKLFVDTNFESVPNEKKPGFSKGWAYRFRKRNKEKRHL</sequence>
<organism evidence="3 4">
    <name type="scientific">Phytophthora fragariaefolia</name>
    <dbReference type="NCBI Taxonomy" id="1490495"/>
    <lineage>
        <taxon>Eukaryota</taxon>
        <taxon>Sar</taxon>
        <taxon>Stramenopiles</taxon>
        <taxon>Oomycota</taxon>
        <taxon>Peronosporomycetes</taxon>
        <taxon>Peronosporales</taxon>
        <taxon>Peronosporaceae</taxon>
        <taxon>Phytophthora</taxon>
    </lineage>
</organism>
<evidence type="ECO:0000313" key="3">
    <source>
        <dbReference type="EMBL" id="GMF37316.1"/>
    </source>
</evidence>
<feature type="domain" description="HTH CENPB-type" evidence="2">
    <location>
        <begin position="88"/>
        <end position="151"/>
    </location>
</feature>
<evidence type="ECO:0000259" key="2">
    <source>
        <dbReference type="Pfam" id="PF03221"/>
    </source>
</evidence>
<dbReference type="Pfam" id="PF03221">
    <property type="entry name" value="HTH_Tnp_Tc5"/>
    <property type="match status" value="1"/>
</dbReference>
<name>A0A9W6XF48_9STRA</name>
<gene>
    <name evidence="3" type="ORF">Pfra01_001042700</name>
</gene>
<dbReference type="AlphaFoldDB" id="A0A9W6XF48"/>
<dbReference type="Proteomes" id="UP001165121">
    <property type="component" value="Unassembled WGS sequence"/>
</dbReference>
<reference evidence="3" key="1">
    <citation type="submission" date="2023-04" db="EMBL/GenBank/DDBJ databases">
        <title>Phytophthora fragariaefolia NBRC 109709.</title>
        <authorList>
            <person name="Ichikawa N."/>
            <person name="Sato H."/>
            <person name="Tonouchi N."/>
        </authorList>
    </citation>
    <scope>NUCLEOTIDE SEQUENCE</scope>
    <source>
        <strain evidence="3">NBRC 109709</strain>
    </source>
</reference>
<proteinExistence type="predicted"/>
<protein>
    <submittedName>
        <fullName evidence="3">Unnamed protein product</fullName>
    </submittedName>
</protein>
<keyword evidence="1" id="KW-0238">DNA-binding</keyword>
<evidence type="ECO:0000313" key="4">
    <source>
        <dbReference type="Proteomes" id="UP001165121"/>
    </source>
</evidence>
<dbReference type="InterPro" id="IPR006600">
    <property type="entry name" value="HTH_CenpB_DNA-bd_dom"/>
</dbReference>
<evidence type="ECO:0000256" key="1">
    <source>
        <dbReference type="ARBA" id="ARBA00023125"/>
    </source>
</evidence>
<accession>A0A9W6XF48</accession>
<comment type="caution">
    <text evidence="3">The sequence shown here is derived from an EMBL/GenBank/DDBJ whole genome shotgun (WGS) entry which is preliminary data.</text>
</comment>
<keyword evidence="4" id="KW-1185">Reference proteome</keyword>